<dbReference type="HOGENOM" id="CLU_2365429_0_0_1"/>
<dbReference type="InParanoid" id="A0A0C9ZX11"/>
<organism evidence="1 2">
    <name type="scientific">Suillus luteus UH-Slu-Lm8-n1</name>
    <dbReference type="NCBI Taxonomy" id="930992"/>
    <lineage>
        <taxon>Eukaryota</taxon>
        <taxon>Fungi</taxon>
        <taxon>Dikarya</taxon>
        <taxon>Basidiomycota</taxon>
        <taxon>Agaricomycotina</taxon>
        <taxon>Agaricomycetes</taxon>
        <taxon>Agaricomycetidae</taxon>
        <taxon>Boletales</taxon>
        <taxon>Suillineae</taxon>
        <taxon>Suillaceae</taxon>
        <taxon>Suillus</taxon>
    </lineage>
</organism>
<dbReference type="AlphaFoldDB" id="A0A0C9ZX11"/>
<protein>
    <submittedName>
        <fullName evidence="1">Uncharacterized protein</fullName>
    </submittedName>
</protein>
<dbReference type="EMBL" id="KN835842">
    <property type="protein sequence ID" value="KIK33926.1"/>
    <property type="molecule type" value="Genomic_DNA"/>
</dbReference>
<gene>
    <name evidence="1" type="ORF">CY34DRAFT_98810</name>
</gene>
<name>A0A0C9ZX11_9AGAM</name>
<reference evidence="1 2" key="1">
    <citation type="submission" date="2014-04" db="EMBL/GenBank/DDBJ databases">
        <authorList>
            <consortium name="DOE Joint Genome Institute"/>
            <person name="Kuo A."/>
            <person name="Ruytinx J."/>
            <person name="Rineau F."/>
            <person name="Colpaert J."/>
            <person name="Kohler A."/>
            <person name="Nagy L.G."/>
            <person name="Floudas D."/>
            <person name="Copeland A."/>
            <person name="Barry K.W."/>
            <person name="Cichocki N."/>
            <person name="Veneault-Fourrey C."/>
            <person name="LaButti K."/>
            <person name="Lindquist E.A."/>
            <person name="Lipzen A."/>
            <person name="Lundell T."/>
            <person name="Morin E."/>
            <person name="Murat C."/>
            <person name="Sun H."/>
            <person name="Tunlid A."/>
            <person name="Henrissat B."/>
            <person name="Grigoriev I.V."/>
            <person name="Hibbett D.S."/>
            <person name="Martin F."/>
            <person name="Nordberg H.P."/>
            <person name="Cantor M.N."/>
            <person name="Hua S.X."/>
        </authorList>
    </citation>
    <scope>NUCLEOTIDE SEQUENCE [LARGE SCALE GENOMIC DNA]</scope>
    <source>
        <strain evidence="1 2">UH-Slu-Lm8-n1</strain>
    </source>
</reference>
<dbReference type="Proteomes" id="UP000054485">
    <property type="component" value="Unassembled WGS sequence"/>
</dbReference>
<proteinExistence type="predicted"/>
<reference evidence="2" key="2">
    <citation type="submission" date="2015-01" db="EMBL/GenBank/DDBJ databases">
        <title>Evolutionary Origins and Diversification of the Mycorrhizal Mutualists.</title>
        <authorList>
            <consortium name="DOE Joint Genome Institute"/>
            <consortium name="Mycorrhizal Genomics Consortium"/>
            <person name="Kohler A."/>
            <person name="Kuo A."/>
            <person name="Nagy L.G."/>
            <person name="Floudas D."/>
            <person name="Copeland A."/>
            <person name="Barry K.W."/>
            <person name="Cichocki N."/>
            <person name="Veneault-Fourrey C."/>
            <person name="LaButti K."/>
            <person name="Lindquist E.A."/>
            <person name="Lipzen A."/>
            <person name="Lundell T."/>
            <person name="Morin E."/>
            <person name="Murat C."/>
            <person name="Riley R."/>
            <person name="Ohm R."/>
            <person name="Sun H."/>
            <person name="Tunlid A."/>
            <person name="Henrissat B."/>
            <person name="Grigoriev I.V."/>
            <person name="Hibbett D.S."/>
            <person name="Martin F."/>
        </authorList>
    </citation>
    <scope>NUCLEOTIDE SEQUENCE [LARGE SCALE GENOMIC DNA]</scope>
    <source>
        <strain evidence="2">UH-Slu-Lm8-n1</strain>
    </source>
</reference>
<accession>A0A0C9ZX11</accession>
<evidence type="ECO:0000313" key="1">
    <source>
        <dbReference type="EMBL" id="KIK33926.1"/>
    </source>
</evidence>
<evidence type="ECO:0000313" key="2">
    <source>
        <dbReference type="Proteomes" id="UP000054485"/>
    </source>
</evidence>
<feature type="non-terminal residue" evidence="1">
    <location>
        <position position="1"/>
    </location>
</feature>
<keyword evidence="2" id="KW-1185">Reference proteome</keyword>
<dbReference type="OrthoDB" id="2608786at2759"/>
<sequence>FDSSCASFYQADEEDDHSDLALEAAKSRRKVCQAQKALVDCTLEHHMVLVDLYRRRVEAANMRLLTADLNVGRMHIERKKSGILTFVGSSPRRGTA</sequence>